<dbReference type="HOGENOM" id="CLU_020027_10_0_6"/>
<dbReference type="InterPro" id="IPR050491">
    <property type="entry name" value="AmpC-like"/>
</dbReference>
<dbReference type="InterPro" id="IPR001466">
    <property type="entry name" value="Beta-lactam-related"/>
</dbReference>
<name>Q5ZSV4_LEGPH</name>
<keyword evidence="1" id="KW-0472">Membrane</keyword>
<dbReference type="InterPro" id="IPR012338">
    <property type="entry name" value="Beta-lactam/transpept-like"/>
</dbReference>
<keyword evidence="1" id="KW-1133">Transmembrane helix</keyword>
<organism evidence="3 4">
    <name type="scientific">Legionella pneumophila subsp. pneumophila (strain Philadelphia 1 / ATCC 33152 / DSM 7513)</name>
    <dbReference type="NCBI Taxonomy" id="272624"/>
    <lineage>
        <taxon>Bacteria</taxon>
        <taxon>Pseudomonadati</taxon>
        <taxon>Pseudomonadota</taxon>
        <taxon>Gammaproteobacteria</taxon>
        <taxon>Legionellales</taxon>
        <taxon>Legionellaceae</taxon>
        <taxon>Legionella</taxon>
    </lineage>
</organism>
<dbReference type="OrthoDB" id="5377431at2"/>
<dbReference type="EC" id="3.5.2.6" evidence="3"/>
<evidence type="ECO:0000313" key="4">
    <source>
        <dbReference type="Proteomes" id="UP000000609"/>
    </source>
</evidence>
<dbReference type="Proteomes" id="UP000000609">
    <property type="component" value="Chromosome"/>
</dbReference>
<reference evidence="3 4" key="1">
    <citation type="journal article" date="2004" name="Science">
        <title>The genomic sequence of the accidental pathogen Legionella pneumophila.</title>
        <authorList>
            <person name="Chien M."/>
            <person name="Morozova I."/>
            <person name="Shi S."/>
            <person name="Sheng H."/>
            <person name="Chen J."/>
            <person name="Gomez S.M."/>
            <person name="Asamani G."/>
            <person name="Hill K."/>
            <person name="Nuara J."/>
            <person name="Feder M."/>
            <person name="Rineer J."/>
            <person name="Greenberg J.J."/>
            <person name="Steshenko V."/>
            <person name="Park S.H."/>
            <person name="Zhao B."/>
            <person name="Teplitskaya E."/>
            <person name="Edwards J.R."/>
            <person name="Pampou S."/>
            <person name="Georghiou A."/>
            <person name="Chou I.C."/>
            <person name="Iannuccilli W."/>
            <person name="Ulz M.E."/>
            <person name="Kim D.H."/>
            <person name="Geringer-Sameth A."/>
            <person name="Goldsberry C."/>
            <person name="Morozov P."/>
            <person name="Fischer S.G."/>
            <person name="Segal G."/>
            <person name="Qu X."/>
            <person name="Rzhetsky A."/>
            <person name="Zhang P."/>
            <person name="Cayanis E."/>
            <person name="De Jong P.J."/>
            <person name="Ju J."/>
            <person name="Kalachikov S."/>
            <person name="Shuman H.A."/>
            <person name="Russo J.J."/>
        </authorList>
    </citation>
    <scope>NUCLEOTIDE SEQUENCE [LARGE SCALE GENOMIC DNA]</scope>
    <source>
        <strain evidence="4">Philadelphia 1 / ATCC 33152 / DSM 7513</strain>
    </source>
</reference>
<dbReference type="SUPFAM" id="SSF56601">
    <property type="entry name" value="beta-lactamase/transpeptidase-like"/>
    <property type="match status" value="1"/>
</dbReference>
<dbReference type="PANTHER" id="PTHR46825:SF8">
    <property type="entry name" value="BETA-LACTAMASE-RELATED"/>
    <property type="match status" value="1"/>
</dbReference>
<evidence type="ECO:0000313" key="3">
    <source>
        <dbReference type="EMBL" id="AAU28473.1"/>
    </source>
</evidence>
<evidence type="ECO:0000256" key="1">
    <source>
        <dbReference type="SAM" id="Phobius"/>
    </source>
</evidence>
<dbReference type="GO" id="GO:0008800">
    <property type="term" value="F:beta-lactamase activity"/>
    <property type="evidence" value="ECO:0007669"/>
    <property type="project" value="UniProtKB-EC"/>
</dbReference>
<keyword evidence="1" id="KW-0812">Transmembrane</keyword>
<dbReference type="Gene3D" id="3.40.710.10">
    <property type="entry name" value="DD-peptidase/beta-lactamase superfamily"/>
    <property type="match status" value="1"/>
</dbReference>
<keyword evidence="4" id="KW-1185">Reference proteome</keyword>
<dbReference type="PaxDb" id="272624-lpg2412"/>
<dbReference type="eggNOG" id="COG1680">
    <property type="taxonomic scope" value="Bacteria"/>
</dbReference>
<dbReference type="KEGG" id="lpn:lpg2412"/>
<feature type="transmembrane region" description="Helical" evidence="1">
    <location>
        <begin position="53"/>
        <end position="72"/>
    </location>
</feature>
<dbReference type="STRING" id="272624.lpg2412"/>
<dbReference type="Pfam" id="PF00144">
    <property type="entry name" value="Beta-lactamase"/>
    <property type="match status" value="1"/>
</dbReference>
<proteinExistence type="predicted"/>
<dbReference type="PATRIC" id="fig|272624.6.peg.2553"/>
<dbReference type="AlphaFoldDB" id="Q5ZSV4"/>
<sequence>MLRLTICRTQTRFLLWSPYTIRIESLQDVLTMQNKEKIIIIFSQKKLIMKSKSINLCFFLFILYFGSPILLAQPSRVDNIINELVQPIIETHRTPGLAIAIYYNGKDYYYNFGFADRKSKKPVTKNTIFELASITKIFISTLVALEVQKGKLNVTDYAVQYTPELSKTNGLPIDRVQIVHLATHTASFPKQMEQFGVNKGNIKAFFARLKTWRPPVKIGTQYKYSNIGFGYLGYVLENASNETLPNLLKSNITKPLGMSHTFFNVPENLANYEAQGYRPKNKPAPYYRPANFLGGGALRSSAADMLVFLKANLGVQPGTASPELLSAMQYAQQPFFEVNPNFVMGLGWQRVKRGRHIVITKNGANQGFSTFIGFSPAKKLGVVVLINQARGKATWLGNQILNSLLRL</sequence>
<keyword evidence="3" id="KW-0378">Hydrolase</keyword>
<gene>
    <name evidence="3" type="primary">ampC</name>
    <name evidence="3" type="ordered locus">lpg2412</name>
</gene>
<evidence type="ECO:0000259" key="2">
    <source>
        <dbReference type="Pfam" id="PF00144"/>
    </source>
</evidence>
<dbReference type="PANTHER" id="PTHR46825">
    <property type="entry name" value="D-ALANYL-D-ALANINE-CARBOXYPEPTIDASE/ENDOPEPTIDASE AMPH"/>
    <property type="match status" value="1"/>
</dbReference>
<protein>
    <submittedName>
        <fullName evidence="3">AMPC cephalosporinase</fullName>
        <ecNumber evidence="3">3.5.2.6</ecNumber>
    </submittedName>
</protein>
<feature type="domain" description="Beta-lactamase-related" evidence="2">
    <location>
        <begin position="82"/>
        <end position="391"/>
    </location>
</feature>
<dbReference type="EMBL" id="AE017354">
    <property type="protein sequence ID" value="AAU28473.1"/>
    <property type="molecule type" value="Genomic_DNA"/>
</dbReference>
<accession>Q5ZSV4</accession>